<evidence type="ECO:0000256" key="1">
    <source>
        <dbReference type="ARBA" id="ARBA00004651"/>
    </source>
</evidence>
<comment type="subcellular location">
    <subcellularLocation>
        <location evidence="1">Cell membrane</location>
        <topology evidence="1">Multi-pass membrane protein</topology>
    </subcellularLocation>
</comment>
<dbReference type="PANTHER" id="PTHR30294:SF29">
    <property type="entry name" value="MULTIDRUG ABC TRANSPORTER PERMEASE YBHS-RELATED"/>
    <property type="match status" value="1"/>
</dbReference>
<dbReference type="OrthoDB" id="3268959at2"/>
<evidence type="ECO:0000256" key="4">
    <source>
        <dbReference type="ARBA" id="ARBA00022989"/>
    </source>
</evidence>
<evidence type="ECO:0000256" key="5">
    <source>
        <dbReference type="ARBA" id="ARBA00023136"/>
    </source>
</evidence>
<feature type="transmembrane region" description="Helical" evidence="6">
    <location>
        <begin position="329"/>
        <end position="349"/>
    </location>
</feature>
<dbReference type="Pfam" id="PF12698">
    <property type="entry name" value="ABC2_membrane_3"/>
    <property type="match status" value="1"/>
</dbReference>
<feature type="transmembrane region" description="Helical" evidence="6">
    <location>
        <begin position="300"/>
        <end position="322"/>
    </location>
</feature>
<dbReference type="InterPro" id="IPR051449">
    <property type="entry name" value="ABC-2_transporter_component"/>
</dbReference>
<reference evidence="8 9" key="1">
    <citation type="submission" date="2018-03" db="EMBL/GenBank/DDBJ databases">
        <title>Genomic Encyclopedia of Archaeal and Bacterial Type Strains, Phase II (KMG-II): from individual species to whole genera.</title>
        <authorList>
            <person name="Goeker M."/>
        </authorList>
    </citation>
    <scope>NUCLEOTIDE SEQUENCE [LARGE SCALE GENOMIC DNA]</scope>
    <source>
        <strain evidence="8 9">DSM 100065</strain>
    </source>
</reference>
<dbReference type="GO" id="GO:0140359">
    <property type="term" value="F:ABC-type transporter activity"/>
    <property type="evidence" value="ECO:0007669"/>
    <property type="project" value="InterPro"/>
</dbReference>
<dbReference type="PANTHER" id="PTHR30294">
    <property type="entry name" value="MEMBRANE COMPONENT OF ABC TRANSPORTER YHHJ-RELATED"/>
    <property type="match status" value="1"/>
</dbReference>
<keyword evidence="3 6" id="KW-0812">Transmembrane</keyword>
<feature type="transmembrane region" description="Helical" evidence="6">
    <location>
        <begin position="272"/>
        <end position="294"/>
    </location>
</feature>
<organism evidence="8 9">
    <name type="scientific">Antricoccus suffuscus</name>
    <dbReference type="NCBI Taxonomy" id="1629062"/>
    <lineage>
        <taxon>Bacteria</taxon>
        <taxon>Bacillati</taxon>
        <taxon>Actinomycetota</taxon>
        <taxon>Actinomycetes</taxon>
        <taxon>Geodermatophilales</taxon>
        <taxon>Antricoccaceae</taxon>
        <taxon>Antricoccus</taxon>
    </lineage>
</organism>
<dbReference type="AlphaFoldDB" id="A0A2T0ZXS9"/>
<keyword evidence="4 6" id="KW-1133">Transmembrane helix</keyword>
<accession>A0A2T0ZXS9</accession>
<feature type="transmembrane region" description="Helical" evidence="6">
    <location>
        <begin position="34"/>
        <end position="55"/>
    </location>
</feature>
<keyword evidence="2" id="KW-1003">Cell membrane</keyword>
<protein>
    <submittedName>
        <fullName evidence="8">ABC-2 type transport system permease protein</fullName>
    </submittedName>
</protein>
<evidence type="ECO:0000313" key="9">
    <source>
        <dbReference type="Proteomes" id="UP000237752"/>
    </source>
</evidence>
<comment type="caution">
    <text evidence="8">The sequence shown here is derived from an EMBL/GenBank/DDBJ whole genome shotgun (WGS) entry which is preliminary data.</text>
</comment>
<keyword evidence="9" id="KW-1185">Reference proteome</keyword>
<proteinExistence type="predicted"/>
<evidence type="ECO:0000259" key="7">
    <source>
        <dbReference type="Pfam" id="PF12698"/>
    </source>
</evidence>
<sequence>MSAPTNPNPPASPGNLIKMVAKREITTKLHDKTYLISIGVFIAIILVVVGFNVLANSGNDEYKVGVVGSQSKEFTAQVAEGAKQLGAKVTLSTVKDEDAAKPKLENGDLDAIVSGDTLITKDSLNATLGAVLKGAYAAEQQQKQIADSGIDQQKLAEAMKVVPMHEKTIDPNAKTNMERGIVAIVAVGIVYGMLMMIGQFVAQGVVEEKSSRVIELLMVVVKPWQLLTGKIIGLGILGLMQLVIVVGLGLGGAIAADLITVPGSAISTILQVLAWFVLGYTFFASMFALAASLVSRQEDLGSAMIPGTFIPMLSFFAAFKVLDDPSGTFATIVSMIPGVSPTTMPVRAAMSDVPVYQYAIAVVLQVIAIVLLVRLAGRVYAGAMLKTSGKLKIKDALAQSKETLAATNAR</sequence>
<evidence type="ECO:0000256" key="3">
    <source>
        <dbReference type="ARBA" id="ARBA00022692"/>
    </source>
</evidence>
<evidence type="ECO:0000256" key="6">
    <source>
        <dbReference type="SAM" id="Phobius"/>
    </source>
</evidence>
<dbReference type="GO" id="GO:0005886">
    <property type="term" value="C:plasma membrane"/>
    <property type="evidence" value="ECO:0007669"/>
    <property type="project" value="UniProtKB-SubCell"/>
</dbReference>
<name>A0A2T0ZXS9_9ACTN</name>
<keyword evidence="5 6" id="KW-0472">Membrane</keyword>
<dbReference type="InterPro" id="IPR013525">
    <property type="entry name" value="ABC2_TM"/>
</dbReference>
<dbReference type="EMBL" id="PVUE01000011">
    <property type="protein sequence ID" value="PRZ41161.1"/>
    <property type="molecule type" value="Genomic_DNA"/>
</dbReference>
<feature type="transmembrane region" description="Helical" evidence="6">
    <location>
        <begin position="231"/>
        <end position="260"/>
    </location>
</feature>
<feature type="transmembrane region" description="Helical" evidence="6">
    <location>
        <begin position="181"/>
        <end position="202"/>
    </location>
</feature>
<feature type="transmembrane region" description="Helical" evidence="6">
    <location>
        <begin position="355"/>
        <end position="376"/>
    </location>
</feature>
<evidence type="ECO:0000256" key="2">
    <source>
        <dbReference type="ARBA" id="ARBA00022475"/>
    </source>
</evidence>
<gene>
    <name evidence="8" type="ORF">CLV47_11137</name>
</gene>
<dbReference type="Proteomes" id="UP000237752">
    <property type="component" value="Unassembled WGS sequence"/>
</dbReference>
<feature type="domain" description="ABC-2 type transporter transmembrane" evidence="7">
    <location>
        <begin position="38"/>
        <end position="373"/>
    </location>
</feature>
<dbReference type="RefSeq" id="WP_106349542.1">
    <property type="nucleotide sequence ID" value="NZ_PVUE01000011.1"/>
</dbReference>
<evidence type="ECO:0000313" key="8">
    <source>
        <dbReference type="EMBL" id="PRZ41161.1"/>
    </source>
</evidence>